<gene>
    <name evidence="8 9" type="primary">LOC116302029</name>
</gene>
<dbReference type="SUPFAM" id="SSF52309">
    <property type="entry name" value="N-(deoxy)ribosyltransferase-like"/>
    <property type="match status" value="1"/>
</dbReference>
<evidence type="ECO:0000256" key="2">
    <source>
        <dbReference type="ARBA" id="ARBA00022679"/>
    </source>
</evidence>
<dbReference type="Gene3D" id="1.20.82.10">
    <property type="entry name" value="ADP Ribosyl Cyclase, Chain A, domain 1"/>
    <property type="match status" value="1"/>
</dbReference>
<evidence type="ECO:0000256" key="3">
    <source>
        <dbReference type="ARBA" id="ARBA00022801"/>
    </source>
</evidence>
<proteinExistence type="inferred from homology"/>
<evidence type="ECO:0000256" key="5">
    <source>
        <dbReference type="ARBA" id="ARBA00023157"/>
    </source>
</evidence>
<keyword evidence="7" id="KW-1185">Reference proteome</keyword>
<dbReference type="Gene3D" id="3.40.50.720">
    <property type="entry name" value="NAD(P)-binding Rossmann-like Domain"/>
    <property type="match status" value="1"/>
</dbReference>
<dbReference type="PANTHER" id="PTHR10912">
    <property type="entry name" value="ADP-RIBOSYL CYCLASE"/>
    <property type="match status" value="1"/>
</dbReference>
<dbReference type="GeneID" id="116302029"/>
<keyword evidence="5" id="KW-1015">Disulfide bond</keyword>
<keyword evidence="6" id="KW-0732">Signal</keyword>
<dbReference type="RefSeq" id="XP_031567078.1">
    <property type="nucleotide sequence ID" value="XM_031711218.1"/>
</dbReference>
<organism evidence="7 9">
    <name type="scientific">Actinia tenebrosa</name>
    <name type="common">Australian red waratah sea anemone</name>
    <dbReference type="NCBI Taxonomy" id="6105"/>
    <lineage>
        <taxon>Eukaryota</taxon>
        <taxon>Metazoa</taxon>
        <taxon>Cnidaria</taxon>
        <taxon>Anthozoa</taxon>
        <taxon>Hexacorallia</taxon>
        <taxon>Actiniaria</taxon>
        <taxon>Actiniidae</taxon>
        <taxon>Actinia</taxon>
    </lineage>
</organism>
<dbReference type="GO" id="GO:0016849">
    <property type="term" value="F:phosphorus-oxygen lyase activity"/>
    <property type="evidence" value="ECO:0007669"/>
    <property type="project" value="TreeGrafter"/>
</dbReference>
<dbReference type="PANTHER" id="PTHR10912:SF7">
    <property type="entry name" value="ADP-RIBOSYL CYCLASE_CYCLIC ADP-RIBOSE HYDROLASE"/>
    <property type="match status" value="1"/>
</dbReference>
<dbReference type="InterPro" id="IPR003193">
    <property type="entry name" value="ADP-ribosyl_cyclase"/>
</dbReference>
<evidence type="ECO:0000313" key="9">
    <source>
        <dbReference type="RefSeq" id="XP_031567078.1"/>
    </source>
</evidence>
<accession>A0A6P8IKW6</accession>
<feature type="signal peptide" evidence="6">
    <location>
        <begin position="1"/>
        <end position="19"/>
    </location>
</feature>
<evidence type="ECO:0000256" key="4">
    <source>
        <dbReference type="ARBA" id="ARBA00023027"/>
    </source>
</evidence>
<dbReference type="AlphaFoldDB" id="A0A6P8IKW6"/>
<evidence type="ECO:0000313" key="8">
    <source>
        <dbReference type="RefSeq" id="XP_031567077.1"/>
    </source>
</evidence>
<dbReference type="KEGG" id="aten:116302029"/>
<dbReference type="GO" id="GO:0016740">
    <property type="term" value="F:transferase activity"/>
    <property type="evidence" value="ECO:0007669"/>
    <property type="project" value="UniProtKB-KW"/>
</dbReference>
<name>A0A6P8IKW6_ACTTE</name>
<evidence type="ECO:0000256" key="6">
    <source>
        <dbReference type="SAM" id="SignalP"/>
    </source>
</evidence>
<keyword evidence="2" id="KW-0808">Transferase</keyword>
<dbReference type="Pfam" id="PF02267">
    <property type="entry name" value="Rib_hydrolayse"/>
    <property type="match status" value="1"/>
</dbReference>
<feature type="chain" id="PRO_5044653210" evidence="6">
    <location>
        <begin position="20"/>
        <end position="351"/>
    </location>
</feature>
<comment type="similarity">
    <text evidence="1">Belongs to the ADP-ribosyl cyclase family.</text>
</comment>
<dbReference type="Proteomes" id="UP000515163">
    <property type="component" value="Unplaced"/>
</dbReference>
<sequence length="351" mass="40500">MSAKLCGWLFIFFKLTSEAAVCGSESMVSQDDSFSSIKNLIFHKLENQIERLSSSDPSSSDNEAFVRSKIQKYYYLRSGKQKMSWMYKPTKGTTRHLREIFLGRCWDFVENKNANLVEPENINCDVLLTSFLKAFSYKSPCEVKKEDYRDFFNHFREKQLIDKVLLWSGTREWTHAYSGLFNKYVTLEDTLPGYVLNGLSWCGSKSWPGIDYKSCPYECVKQKAFWGLAAAKLAKRARGVVYVMLNGTRQHLIDRQIFPAFMEDSYLAENQVPNLPVQSISEVKILVGHSLHHVSLERCNSLTIKQFQDRLVSRGLKASCYDNPYVFRHLLCLEQPVDPLCLFKTLVESDS</sequence>
<evidence type="ECO:0000256" key="1">
    <source>
        <dbReference type="ARBA" id="ARBA00005406"/>
    </source>
</evidence>
<dbReference type="GO" id="GO:0005886">
    <property type="term" value="C:plasma membrane"/>
    <property type="evidence" value="ECO:0007669"/>
    <property type="project" value="TreeGrafter"/>
</dbReference>
<dbReference type="OrthoDB" id="10028716at2759"/>
<dbReference type="GO" id="GO:0061809">
    <property type="term" value="F:NAD+ nucleosidase activity, cyclic ADP-ribose generating"/>
    <property type="evidence" value="ECO:0007669"/>
    <property type="project" value="InterPro"/>
</dbReference>
<keyword evidence="3" id="KW-0378">Hydrolase</keyword>
<reference evidence="8 9" key="1">
    <citation type="submission" date="2025-04" db="UniProtKB">
        <authorList>
            <consortium name="RefSeq"/>
        </authorList>
    </citation>
    <scope>IDENTIFICATION</scope>
    <source>
        <tissue evidence="8 9">Tentacle</tissue>
    </source>
</reference>
<protein>
    <submittedName>
        <fullName evidence="8 9">ADP-ribosyl cyclase/cyclic ADP-ribose hydrolase-like isoform X1</fullName>
    </submittedName>
</protein>
<keyword evidence="4" id="KW-0520">NAD</keyword>
<evidence type="ECO:0000313" key="7">
    <source>
        <dbReference type="Proteomes" id="UP000515163"/>
    </source>
</evidence>
<dbReference type="RefSeq" id="XP_031567077.1">
    <property type="nucleotide sequence ID" value="XM_031711217.1"/>
</dbReference>